<dbReference type="EMBL" id="CAJOBJ010096576">
    <property type="protein sequence ID" value="CAF4567464.1"/>
    <property type="molecule type" value="Genomic_DNA"/>
</dbReference>
<organism evidence="2 5">
    <name type="scientific">Rotaria magnacalcarata</name>
    <dbReference type="NCBI Taxonomy" id="392030"/>
    <lineage>
        <taxon>Eukaryota</taxon>
        <taxon>Metazoa</taxon>
        <taxon>Spiralia</taxon>
        <taxon>Gnathifera</taxon>
        <taxon>Rotifera</taxon>
        <taxon>Eurotatoria</taxon>
        <taxon>Bdelloidea</taxon>
        <taxon>Philodinida</taxon>
        <taxon>Philodinidae</taxon>
        <taxon>Rotaria</taxon>
    </lineage>
</organism>
<name>A0A8S2Z172_9BILA</name>
<dbReference type="AlphaFoldDB" id="A0A8S2Z172"/>
<dbReference type="Proteomes" id="UP000676336">
    <property type="component" value="Unassembled WGS sequence"/>
</dbReference>
<gene>
    <name evidence="2" type="ORF">BYL167_LOCUS40097</name>
    <name evidence="1" type="ORF">GIL414_LOCUS37516</name>
    <name evidence="3" type="ORF">SMN809_LOCUS40248</name>
    <name evidence="4" type="ORF">SMN809_LOCUS53423</name>
</gene>
<reference evidence="2" key="1">
    <citation type="submission" date="2021-02" db="EMBL/GenBank/DDBJ databases">
        <authorList>
            <person name="Nowell W R."/>
        </authorList>
    </citation>
    <scope>NUCLEOTIDE SEQUENCE</scope>
</reference>
<protein>
    <submittedName>
        <fullName evidence="2">Uncharacterized protein</fullName>
    </submittedName>
</protein>
<dbReference type="EMBL" id="CAJOBI010183742">
    <property type="protein sequence ID" value="CAF4936258.1"/>
    <property type="molecule type" value="Genomic_DNA"/>
</dbReference>
<dbReference type="Proteomes" id="UP000681720">
    <property type="component" value="Unassembled WGS sequence"/>
</dbReference>
<accession>A0A8S2Z172</accession>
<dbReference type="Proteomes" id="UP000681967">
    <property type="component" value="Unassembled WGS sequence"/>
</dbReference>
<evidence type="ECO:0000313" key="3">
    <source>
        <dbReference type="EMBL" id="CAF4630118.1"/>
    </source>
</evidence>
<evidence type="ECO:0000313" key="1">
    <source>
        <dbReference type="EMBL" id="CAF4567464.1"/>
    </source>
</evidence>
<evidence type="ECO:0000313" key="2">
    <source>
        <dbReference type="EMBL" id="CAF4600290.1"/>
    </source>
</evidence>
<dbReference type="EMBL" id="CAJOBI010110369">
    <property type="protein sequence ID" value="CAF4630118.1"/>
    <property type="molecule type" value="Genomic_DNA"/>
</dbReference>
<sequence>METLCSSKGQILELDQNELDPAELARIATQMAMDDVKENQQNDTDQYINNELKTRIPTRDLFSQRLIDNTQDFDDQVRF</sequence>
<feature type="non-terminal residue" evidence="2">
    <location>
        <position position="79"/>
    </location>
</feature>
<evidence type="ECO:0000313" key="4">
    <source>
        <dbReference type="EMBL" id="CAF4936258.1"/>
    </source>
</evidence>
<comment type="caution">
    <text evidence="2">The sequence shown here is derived from an EMBL/GenBank/DDBJ whole genome shotgun (WGS) entry which is preliminary data.</text>
</comment>
<dbReference type="EMBL" id="CAJOBH010098339">
    <property type="protein sequence ID" value="CAF4600290.1"/>
    <property type="molecule type" value="Genomic_DNA"/>
</dbReference>
<proteinExistence type="predicted"/>
<evidence type="ECO:0000313" key="5">
    <source>
        <dbReference type="Proteomes" id="UP000681967"/>
    </source>
</evidence>